<dbReference type="Pfam" id="PF25137">
    <property type="entry name" value="ADH_Fe_C"/>
    <property type="match status" value="1"/>
</dbReference>
<dbReference type="RefSeq" id="WP_082768984.1">
    <property type="nucleotide sequence ID" value="NZ_LSNE01000009.1"/>
</dbReference>
<evidence type="ECO:0000313" key="4">
    <source>
        <dbReference type="EMBL" id="KXI27914.1"/>
    </source>
</evidence>
<sequence length="361" mass="38997">MMHWQQIQQQFNISETDDFISLLTDLLPPGNTLIITSAGFTRRGLSQKVLDRLPTDCVLLCDEITPNPELLDLQRWAQRYQQNEISNIIALGGGSVIDSAKVLCAMLSQPHLSLMELLASSNPVNNLHLIAIPTTSGTGAEVTPFSTVWDSAAVKKYSLVGISADKIILDASLTLSLPHQQTLYPALDALSHALESLWNKNRTISSADYAVQAIEAICQALPAVLKQSDDFAARQTLQRAASLAGLAICQTRTAIAHAISYPLTAAYGVPHGLACSFTLAAIIKEVGSEQLNLSVALVDKVLNLLKSLALDSEMAKFVSWQILLEQFDPALDPARASNFILEIHAALVGRLITQSHISAAL</sequence>
<comment type="caution">
    <text evidence="4">The sequence shown here is derived from an EMBL/GenBank/DDBJ whole genome shotgun (WGS) entry which is preliminary data.</text>
</comment>
<dbReference type="STRING" id="1799789.AX660_20625"/>
<dbReference type="InterPro" id="IPR001670">
    <property type="entry name" value="ADH_Fe/GldA"/>
</dbReference>
<dbReference type="AlphaFoldDB" id="A0A148KNM3"/>
<evidence type="ECO:0000313" key="5">
    <source>
        <dbReference type="Proteomes" id="UP000070299"/>
    </source>
</evidence>
<reference evidence="5" key="1">
    <citation type="submission" date="2016-02" db="EMBL/GenBank/DDBJ databases">
        <authorList>
            <person name="Schultz-Johansen M."/>
            <person name="Glaring M.A."/>
            <person name="Bech P.K."/>
            <person name="Stougaard P."/>
        </authorList>
    </citation>
    <scope>NUCLEOTIDE SEQUENCE [LARGE SCALE GENOMIC DNA]</scope>
    <source>
        <strain evidence="5">S66</strain>
    </source>
</reference>
<protein>
    <submittedName>
        <fullName evidence="4">Uncharacterized protein</fullName>
    </submittedName>
</protein>
<feature type="domain" description="Fe-containing alcohol dehydrogenase-like C-terminal" evidence="3">
    <location>
        <begin position="184"/>
        <end position="287"/>
    </location>
</feature>
<keyword evidence="5" id="KW-1185">Reference proteome</keyword>
<proteinExistence type="predicted"/>
<dbReference type="PANTHER" id="PTHR11496">
    <property type="entry name" value="ALCOHOL DEHYDROGENASE"/>
    <property type="match status" value="1"/>
</dbReference>
<dbReference type="Gene3D" id="1.20.1090.10">
    <property type="entry name" value="Dehydroquinate synthase-like - alpha domain"/>
    <property type="match status" value="1"/>
</dbReference>
<dbReference type="Pfam" id="PF00465">
    <property type="entry name" value="Fe-ADH"/>
    <property type="match status" value="1"/>
</dbReference>
<accession>A0A148KNM3</accession>
<dbReference type="EMBL" id="LSNE01000009">
    <property type="protein sequence ID" value="KXI27914.1"/>
    <property type="molecule type" value="Genomic_DNA"/>
</dbReference>
<dbReference type="OrthoDB" id="9815791at2"/>
<evidence type="ECO:0000256" key="1">
    <source>
        <dbReference type="ARBA" id="ARBA00023002"/>
    </source>
</evidence>
<dbReference type="Gene3D" id="3.40.50.1970">
    <property type="match status" value="1"/>
</dbReference>
<dbReference type="InterPro" id="IPR056798">
    <property type="entry name" value="ADH_Fe_C"/>
</dbReference>
<gene>
    <name evidence="4" type="ORF">AX660_20625</name>
</gene>
<dbReference type="SUPFAM" id="SSF56796">
    <property type="entry name" value="Dehydroquinate synthase-like"/>
    <property type="match status" value="1"/>
</dbReference>
<organism evidence="4 5">
    <name type="scientific">Paraglaciecola hydrolytica</name>
    <dbReference type="NCBI Taxonomy" id="1799789"/>
    <lineage>
        <taxon>Bacteria</taxon>
        <taxon>Pseudomonadati</taxon>
        <taxon>Pseudomonadota</taxon>
        <taxon>Gammaproteobacteria</taxon>
        <taxon>Alteromonadales</taxon>
        <taxon>Alteromonadaceae</taxon>
        <taxon>Paraglaciecola</taxon>
    </lineage>
</organism>
<dbReference type="InterPro" id="IPR039697">
    <property type="entry name" value="Alcohol_dehydrogenase_Fe"/>
</dbReference>
<feature type="domain" description="Alcohol dehydrogenase iron-type/glycerol dehydrogenase GldA" evidence="2">
    <location>
        <begin position="30"/>
        <end position="170"/>
    </location>
</feature>
<evidence type="ECO:0000259" key="2">
    <source>
        <dbReference type="Pfam" id="PF00465"/>
    </source>
</evidence>
<dbReference type="GO" id="GO:0046872">
    <property type="term" value="F:metal ion binding"/>
    <property type="evidence" value="ECO:0007669"/>
    <property type="project" value="InterPro"/>
</dbReference>
<keyword evidence="1" id="KW-0560">Oxidoreductase</keyword>
<dbReference type="PANTHER" id="PTHR11496:SF83">
    <property type="entry name" value="HYDROXYACID-OXOACID TRANSHYDROGENASE, MITOCHONDRIAL"/>
    <property type="match status" value="1"/>
</dbReference>
<dbReference type="GO" id="GO:0004022">
    <property type="term" value="F:alcohol dehydrogenase (NAD+) activity"/>
    <property type="evidence" value="ECO:0007669"/>
    <property type="project" value="TreeGrafter"/>
</dbReference>
<evidence type="ECO:0000259" key="3">
    <source>
        <dbReference type="Pfam" id="PF25137"/>
    </source>
</evidence>
<name>A0A148KNM3_9ALTE</name>
<dbReference type="Proteomes" id="UP000070299">
    <property type="component" value="Unassembled WGS sequence"/>
</dbReference>